<feature type="chain" id="PRO_5042243566" evidence="2">
    <location>
        <begin position="22"/>
        <end position="118"/>
    </location>
</feature>
<dbReference type="EMBL" id="JARIHO010000034">
    <property type="protein sequence ID" value="KAJ7333451.1"/>
    <property type="molecule type" value="Genomic_DNA"/>
</dbReference>
<evidence type="ECO:0000313" key="4">
    <source>
        <dbReference type="Proteomes" id="UP001218218"/>
    </source>
</evidence>
<proteinExistence type="predicted"/>
<organism evidence="3 4">
    <name type="scientific">Mycena albidolilacea</name>
    <dbReference type="NCBI Taxonomy" id="1033008"/>
    <lineage>
        <taxon>Eukaryota</taxon>
        <taxon>Fungi</taxon>
        <taxon>Dikarya</taxon>
        <taxon>Basidiomycota</taxon>
        <taxon>Agaricomycotina</taxon>
        <taxon>Agaricomycetes</taxon>
        <taxon>Agaricomycetidae</taxon>
        <taxon>Agaricales</taxon>
        <taxon>Marasmiineae</taxon>
        <taxon>Mycenaceae</taxon>
        <taxon>Mycena</taxon>
    </lineage>
</organism>
<feature type="signal peptide" evidence="2">
    <location>
        <begin position="1"/>
        <end position="21"/>
    </location>
</feature>
<dbReference type="Proteomes" id="UP001218218">
    <property type="component" value="Unassembled WGS sequence"/>
</dbReference>
<reference evidence="3" key="1">
    <citation type="submission" date="2023-03" db="EMBL/GenBank/DDBJ databases">
        <title>Massive genome expansion in bonnet fungi (Mycena s.s.) driven by repeated elements and novel gene families across ecological guilds.</title>
        <authorList>
            <consortium name="Lawrence Berkeley National Laboratory"/>
            <person name="Harder C.B."/>
            <person name="Miyauchi S."/>
            <person name="Viragh M."/>
            <person name="Kuo A."/>
            <person name="Thoen E."/>
            <person name="Andreopoulos B."/>
            <person name="Lu D."/>
            <person name="Skrede I."/>
            <person name="Drula E."/>
            <person name="Henrissat B."/>
            <person name="Morin E."/>
            <person name="Kohler A."/>
            <person name="Barry K."/>
            <person name="LaButti K."/>
            <person name="Morin E."/>
            <person name="Salamov A."/>
            <person name="Lipzen A."/>
            <person name="Mereny Z."/>
            <person name="Hegedus B."/>
            <person name="Baldrian P."/>
            <person name="Stursova M."/>
            <person name="Weitz H."/>
            <person name="Taylor A."/>
            <person name="Grigoriev I.V."/>
            <person name="Nagy L.G."/>
            <person name="Martin F."/>
            <person name="Kauserud H."/>
        </authorList>
    </citation>
    <scope>NUCLEOTIDE SEQUENCE</scope>
    <source>
        <strain evidence="3">CBHHK002</strain>
    </source>
</reference>
<gene>
    <name evidence="3" type="ORF">DFH08DRAFT_1021151</name>
</gene>
<keyword evidence="1" id="KW-1133">Transmembrane helix</keyword>
<keyword evidence="4" id="KW-1185">Reference proteome</keyword>
<accession>A0AAD6ZPI2</accession>
<keyword evidence="1" id="KW-0812">Transmembrane</keyword>
<feature type="transmembrane region" description="Helical" evidence="1">
    <location>
        <begin position="72"/>
        <end position="96"/>
    </location>
</feature>
<name>A0AAD6ZPI2_9AGAR</name>
<evidence type="ECO:0000313" key="3">
    <source>
        <dbReference type="EMBL" id="KAJ7333451.1"/>
    </source>
</evidence>
<keyword evidence="2" id="KW-0732">Signal</keyword>
<evidence type="ECO:0000256" key="2">
    <source>
        <dbReference type="SAM" id="SignalP"/>
    </source>
</evidence>
<dbReference type="AlphaFoldDB" id="A0AAD6ZPI2"/>
<sequence length="118" mass="13466">MPVKTHTWVSLWFRLTAPIIAWDGGDLHWFWAAYSKYQQVDFVYGVPSFEKGDGFPNAQALLNVVETMMNLVYLYTALVTAWLPVPLGFTAAAITLSKTLLYWAHSLCNRYSILMTNK</sequence>
<keyword evidence="1" id="KW-0472">Membrane</keyword>
<protein>
    <submittedName>
        <fullName evidence="3">Uncharacterized protein</fullName>
    </submittedName>
</protein>
<comment type="caution">
    <text evidence="3">The sequence shown here is derived from an EMBL/GenBank/DDBJ whole genome shotgun (WGS) entry which is preliminary data.</text>
</comment>
<evidence type="ECO:0000256" key="1">
    <source>
        <dbReference type="SAM" id="Phobius"/>
    </source>
</evidence>